<comment type="caution">
    <text evidence="2">The sequence shown here is derived from an EMBL/GenBank/DDBJ whole genome shotgun (WGS) entry which is preliminary data.</text>
</comment>
<evidence type="ECO:0008006" key="4">
    <source>
        <dbReference type="Google" id="ProtNLM"/>
    </source>
</evidence>
<keyword evidence="1" id="KW-0472">Membrane</keyword>
<feature type="transmembrane region" description="Helical" evidence="1">
    <location>
        <begin position="248"/>
        <end position="268"/>
    </location>
</feature>
<evidence type="ECO:0000313" key="2">
    <source>
        <dbReference type="EMBL" id="GLH96153.1"/>
    </source>
</evidence>
<feature type="transmembrane region" description="Helical" evidence="1">
    <location>
        <begin position="275"/>
        <end position="295"/>
    </location>
</feature>
<keyword evidence="3" id="KW-1185">Reference proteome</keyword>
<keyword evidence="1" id="KW-0812">Transmembrane</keyword>
<sequence>MSSVTELAQRFQGPVVDVDELVAALEATGINDREAAQRYGAPSVFALGEQVLGHLREQPAPWRVDRQPPPYLAGALARAALLLCALLPLAFLSDSFGAPVLAALALVPLVRALTPSGLSRAPSSQPLRPVWRGLHVAPPSLVRERVARALVGLVEAAAIALVWWTAPTLQPLLVAVPLAEIVVAWHRSRATAGLDGYEDLRAFRREVRGLAAVTVVALVPPLVVGAALAAAAYRLPYRLSSHPQARDLVLGMAAATLLGGLLAVTGLLCARGRIVAAAVVAAAPLAGTAVVAWLLHAVVPGFAALPAVVAATGIAYLLGLVVAAHSTFDPDEYR</sequence>
<accession>A0ABQ5QNY0</accession>
<dbReference type="EMBL" id="BSDI01000006">
    <property type="protein sequence ID" value="GLH96153.1"/>
    <property type="molecule type" value="Genomic_DNA"/>
</dbReference>
<dbReference type="Proteomes" id="UP001144280">
    <property type="component" value="Unassembled WGS sequence"/>
</dbReference>
<proteinExistence type="predicted"/>
<dbReference type="RefSeq" id="WP_281893297.1">
    <property type="nucleotide sequence ID" value="NZ_BSDI01000006.1"/>
</dbReference>
<gene>
    <name evidence="2" type="ORF">Pa4123_14260</name>
</gene>
<organism evidence="2 3">
    <name type="scientific">Phytohabitans aurantiacus</name>
    <dbReference type="NCBI Taxonomy" id="3016789"/>
    <lineage>
        <taxon>Bacteria</taxon>
        <taxon>Bacillati</taxon>
        <taxon>Actinomycetota</taxon>
        <taxon>Actinomycetes</taxon>
        <taxon>Micromonosporales</taxon>
        <taxon>Micromonosporaceae</taxon>
    </lineage>
</organism>
<protein>
    <recommendedName>
        <fullName evidence="4">Integral membrane protein</fullName>
    </recommendedName>
</protein>
<feature type="transmembrane region" description="Helical" evidence="1">
    <location>
        <begin position="301"/>
        <end position="324"/>
    </location>
</feature>
<evidence type="ECO:0000313" key="3">
    <source>
        <dbReference type="Proteomes" id="UP001144280"/>
    </source>
</evidence>
<feature type="transmembrane region" description="Helical" evidence="1">
    <location>
        <begin position="209"/>
        <end position="233"/>
    </location>
</feature>
<name>A0ABQ5QNY0_9ACTN</name>
<evidence type="ECO:0000256" key="1">
    <source>
        <dbReference type="SAM" id="Phobius"/>
    </source>
</evidence>
<keyword evidence="1" id="KW-1133">Transmembrane helix</keyword>
<reference evidence="2" key="1">
    <citation type="submission" date="2022-12" db="EMBL/GenBank/DDBJ databases">
        <title>New Phytohabitans aurantiacus sp. RD004123 nov., an actinomycete isolated from soil.</title>
        <authorList>
            <person name="Triningsih D.W."/>
            <person name="Harunari E."/>
            <person name="Igarashi Y."/>
        </authorList>
    </citation>
    <scope>NUCLEOTIDE SEQUENCE</scope>
    <source>
        <strain evidence="2">RD004123</strain>
    </source>
</reference>